<evidence type="ECO:0000313" key="2">
    <source>
        <dbReference type="Proteomes" id="UP001060085"/>
    </source>
</evidence>
<sequence>MTIKMANSPNAFNLHLRLFPTIIKPKEEKENHDGKKSKAEEVKKVRVSSENGRLGNTIMKSRAIDWNFFYAKYQPYKGWSDIQGWTGFLRIKQVEYSELLREFYSTIKKVGDEAVIEKWKNCEYGINLDILSEAYRIPNQCLNIAKKIDVAKVKGVDLSTEVYTRVCERGILDENLIC</sequence>
<protein>
    <submittedName>
        <fullName evidence="1">Uncharacterized protein</fullName>
    </submittedName>
</protein>
<name>A0ACC0ALN6_CATRO</name>
<evidence type="ECO:0000313" key="1">
    <source>
        <dbReference type="EMBL" id="KAI5661631.1"/>
    </source>
</evidence>
<proteinExistence type="predicted"/>
<gene>
    <name evidence="1" type="ORF">M9H77_20954</name>
</gene>
<accession>A0ACC0ALN6</accession>
<reference evidence="2" key="1">
    <citation type="journal article" date="2023" name="Nat. Plants">
        <title>Single-cell RNA sequencing provides a high-resolution roadmap for understanding the multicellular compartmentation of specialized metabolism.</title>
        <authorList>
            <person name="Sun S."/>
            <person name="Shen X."/>
            <person name="Li Y."/>
            <person name="Li Y."/>
            <person name="Wang S."/>
            <person name="Li R."/>
            <person name="Zhang H."/>
            <person name="Shen G."/>
            <person name="Guo B."/>
            <person name="Wei J."/>
            <person name="Xu J."/>
            <person name="St-Pierre B."/>
            <person name="Chen S."/>
            <person name="Sun C."/>
        </authorList>
    </citation>
    <scope>NUCLEOTIDE SEQUENCE [LARGE SCALE GENOMIC DNA]</scope>
</reference>
<comment type="caution">
    <text evidence="1">The sequence shown here is derived from an EMBL/GenBank/DDBJ whole genome shotgun (WGS) entry which is preliminary data.</text>
</comment>
<dbReference type="EMBL" id="CM044705">
    <property type="protein sequence ID" value="KAI5661631.1"/>
    <property type="molecule type" value="Genomic_DNA"/>
</dbReference>
<keyword evidence="2" id="KW-1185">Reference proteome</keyword>
<organism evidence="1 2">
    <name type="scientific">Catharanthus roseus</name>
    <name type="common">Madagascar periwinkle</name>
    <name type="synonym">Vinca rosea</name>
    <dbReference type="NCBI Taxonomy" id="4058"/>
    <lineage>
        <taxon>Eukaryota</taxon>
        <taxon>Viridiplantae</taxon>
        <taxon>Streptophyta</taxon>
        <taxon>Embryophyta</taxon>
        <taxon>Tracheophyta</taxon>
        <taxon>Spermatophyta</taxon>
        <taxon>Magnoliopsida</taxon>
        <taxon>eudicotyledons</taxon>
        <taxon>Gunneridae</taxon>
        <taxon>Pentapetalae</taxon>
        <taxon>asterids</taxon>
        <taxon>lamiids</taxon>
        <taxon>Gentianales</taxon>
        <taxon>Apocynaceae</taxon>
        <taxon>Rauvolfioideae</taxon>
        <taxon>Vinceae</taxon>
        <taxon>Catharanthinae</taxon>
        <taxon>Catharanthus</taxon>
    </lineage>
</organism>
<dbReference type="Proteomes" id="UP001060085">
    <property type="component" value="Linkage Group LG05"/>
</dbReference>